<sequence>MASLFLAYGLVLAVFAVALFSLILKAYRNQSSEFYSPESVESLFAENGNVVDLSAYKRADISALKLIQEYSLIEASSLQEKDKLHDILAWNQKLESFELNNRTIIQSRGFLRPVQSNTQCPSKFTVTQL</sequence>
<keyword evidence="1" id="KW-0472">Membrane</keyword>
<evidence type="ECO:0000313" key="2">
    <source>
        <dbReference type="EMBL" id="AOE50183.1"/>
    </source>
</evidence>
<dbReference type="Proteomes" id="UP000094147">
    <property type="component" value="Chromosome"/>
</dbReference>
<gene>
    <name evidence="2" type="ORF">KS2013_1471</name>
</gene>
<proteinExistence type="predicted"/>
<keyword evidence="1" id="KW-1133">Transmembrane helix</keyword>
<evidence type="ECO:0000313" key="3">
    <source>
        <dbReference type="Proteomes" id="UP000094147"/>
    </source>
</evidence>
<keyword evidence="3" id="KW-1185">Reference proteome</keyword>
<name>A0A1B3BBL7_9GAMM</name>
<reference evidence="3" key="1">
    <citation type="submission" date="2015-08" db="EMBL/GenBank/DDBJ databases">
        <authorList>
            <person name="Kim K.M."/>
        </authorList>
    </citation>
    <scope>NUCLEOTIDE SEQUENCE [LARGE SCALE GENOMIC DNA]</scope>
    <source>
        <strain evidence="3">KCTC 23892</strain>
    </source>
</reference>
<accession>A0A1B3BBL7</accession>
<protein>
    <submittedName>
        <fullName evidence="2">Uncharacterized protein</fullName>
    </submittedName>
</protein>
<dbReference type="OrthoDB" id="6196723at2"/>
<feature type="transmembrane region" description="Helical" evidence="1">
    <location>
        <begin position="6"/>
        <end position="24"/>
    </location>
</feature>
<keyword evidence="1" id="KW-0812">Transmembrane</keyword>
<dbReference type="KEGG" id="ksd:KS2013_1471"/>
<organism evidence="2 3">
    <name type="scientific">Kangiella sediminilitoris</name>
    <dbReference type="NCBI Taxonomy" id="1144748"/>
    <lineage>
        <taxon>Bacteria</taxon>
        <taxon>Pseudomonadati</taxon>
        <taxon>Pseudomonadota</taxon>
        <taxon>Gammaproteobacteria</taxon>
        <taxon>Kangiellales</taxon>
        <taxon>Kangiellaceae</taxon>
        <taxon>Kangiella</taxon>
    </lineage>
</organism>
<dbReference type="AlphaFoldDB" id="A0A1B3BBL7"/>
<evidence type="ECO:0000256" key="1">
    <source>
        <dbReference type="SAM" id="Phobius"/>
    </source>
</evidence>
<dbReference type="RefSeq" id="WP_068991971.1">
    <property type="nucleotide sequence ID" value="NZ_CP012418.1"/>
</dbReference>
<dbReference type="EMBL" id="CP012418">
    <property type="protein sequence ID" value="AOE50183.1"/>
    <property type="molecule type" value="Genomic_DNA"/>
</dbReference>